<comment type="similarity">
    <text evidence="10">Belongs to the insect chemoreceptor superfamily. Heteromeric odorant receptor channel (TC 1.A.69) family.</text>
</comment>
<reference evidence="11" key="1">
    <citation type="journal article" date="2018" name="Insect Biochem. Mol. Biol.">
        <title>Functional characterization of olfactory receptors in the Oriental fruit fly Bactrocera dorsalis that respond to plant volatiles.</title>
        <authorList>
            <person name="Miyazaki H."/>
            <person name="Otake J."/>
            <person name="Mitsuno H."/>
            <person name="Ozaki K."/>
            <person name="Kanzaki R."/>
            <person name="Chui-Ting Chieng A."/>
            <person name="Kah-Wei Hee A."/>
            <person name="Nishida R."/>
            <person name="Ono H."/>
        </authorList>
    </citation>
    <scope>NUCLEOTIDE SEQUENCE</scope>
    <source>
        <tissue evidence="11">Chemosensory organs</tissue>
    </source>
</reference>
<keyword evidence="8 10" id="KW-0675">Receptor</keyword>
<dbReference type="AlphaFoldDB" id="A0A348AZP1"/>
<dbReference type="GO" id="GO:0005549">
    <property type="term" value="F:odorant binding"/>
    <property type="evidence" value="ECO:0007669"/>
    <property type="project" value="InterPro"/>
</dbReference>
<evidence type="ECO:0000256" key="3">
    <source>
        <dbReference type="ARBA" id="ARBA00022606"/>
    </source>
</evidence>
<dbReference type="GO" id="GO:0004984">
    <property type="term" value="F:olfactory receptor activity"/>
    <property type="evidence" value="ECO:0007669"/>
    <property type="project" value="InterPro"/>
</dbReference>
<evidence type="ECO:0000313" key="11">
    <source>
        <dbReference type="EMBL" id="BBD43417.1"/>
    </source>
</evidence>
<proteinExistence type="evidence at transcript level"/>
<dbReference type="OrthoDB" id="6604226at2759"/>
<feature type="transmembrane region" description="Helical" evidence="10">
    <location>
        <begin position="137"/>
        <end position="159"/>
    </location>
</feature>
<evidence type="ECO:0000256" key="5">
    <source>
        <dbReference type="ARBA" id="ARBA00022725"/>
    </source>
</evidence>
<evidence type="ECO:0000256" key="4">
    <source>
        <dbReference type="ARBA" id="ARBA00022692"/>
    </source>
</evidence>
<keyword evidence="4 10" id="KW-0812">Transmembrane</keyword>
<keyword evidence="3 10" id="KW-0716">Sensory transduction</keyword>
<keyword evidence="5 10" id="KW-0552">Olfaction</keyword>
<dbReference type="Pfam" id="PF02949">
    <property type="entry name" value="7tm_6"/>
    <property type="match status" value="1"/>
</dbReference>
<gene>
    <name evidence="11" type="primary">BdorOR7a-6</name>
</gene>
<evidence type="ECO:0000256" key="8">
    <source>
        <dbReference type="ARBA" id="ARBA00023170"/>
    </source>
</evidence>
<dbReference type="EMBL" id="FX985882">
    <property type="protein sequence ID" value="BBD43417.1"/>
    <property type="molecule type" value="mRNA"/>
</dbReference>
<comment type="caution">
    <text evidence="10">Lacks conserved residue(s) required for the propagation of feature annotation.</text>
</comment>
<evidence type="ECO:0000256" key="2">
    <source>
        <dbReference type="ARBA" id="ARBA00022475"/>
    </source>
</evidence>
<protein>
    <recommendedName>
        <fullName evidence="10">Odorant receptor</fullName>
    </recommendedName>
</protein>
<accession>A0A348AZP1</accession>
<sequence length="399" mass="46226">MQRFSDFIYGRVESDCETNKPFKVLLAFYGLIGLKAKPHGFLPTLHMVFFCIAYAYTPFLAIVGFLRFQKTATVTESLSALQAFINAIFAAAKSVAVLVNFKRFQSVEPIMKSLDERYKTPQERQQITDCVADCTRLYAAMGFIYYLYGLISILTALIIHKQPFGGWYPFLDWISNPTVHFYSCVAFETWYLYFLLTAQYLHDVYPTLYMRTIRAHMQLLRERIGRIGVDPEKSVDENNKELIDCIATHQQILQVVDMVRSVCSPTIFMQFVCVALVHCVCMVNIFIFADTLNRAITIWYYLMVATQILPTCYEASTLEMESSKLPVAIFHCNWLALDKRGRKLILFFIHHAQKDVTFVAMQLFDINMRTYLSIAKFSFTLYTFANEMRFGQNIKESIE</sequence>
<dbReference type="GO" id="GO:0005886">
    <property type="term" value="C:plasma membrane"/>
    <property type="evidence" value="ECO:0007669"/>
    <property type="project" value="UniProtKB-SubCell"/>
</dbReference>
<evidence type="ECO:0000256" key="7">
    <source>
        <dbReference type="ARBA" id="ARBA00023136"/>
    </source>
</evidence>
<dbReference type="PANTHER" id="PTHR21137:SF35">
    <property type="entry name" value="ODORANT RECEPTOR 19A-RELATED"/>
    <property type="match status" value="1"/>
</dbReference>
<feature type="transmembrane region" description="Helical" evidence="10">
    <location>
        <begin position="179"/>
        <end position="201"/>
    </location>
</feature>
<keyword evidence="7 10" id="KW-0472">Membrane</keyword>
<organism evidence="11">
    <name type="scientific">Bactrocera dorsalis</name>
    <name type="common">Oriental fruit fly</name>
    <name type="synonym">Dacus dorsalis</name>
    <dbReference type="NCBI Taxonomy" id="27457"/>
    <lineage>
        <taxon>Eukaryota</taxon>
        <taxon>Metazoa</taxon>
        <taxon>Ecdysozoa</taxon>
        <taxon>Arthropoda</taxon>
        <taxon>Hexapoda</taxon>
        <taxon>Insecta</taxon>
        <taxon>Pterygota</taxon>
        <taxon>Neoptera</taxon>
        <taxon>Endopterygota</taxon>
        <taxon>Diptera</taxon>
        <taxon>Brachycera</taxon>
        <taxon>Muscomorpha</taxon>
        <taxon>Tephritoidea</taxon>
        <taxon>Tephritidae</taxon>
        <taxon>Bactrocera</taxon>
        <taxon>Bactrocera</taxon>
    </lineage>
</organism>
<name>A0A348AZP1_BACDO</name>
<feature type="transmembrane region" description="Helical" evidence="10">
    <location>
        <begin position="45"/>
        <end position="68"/>
    </location>
</feature>
<evidence type="ECO:0000256" key="1">
    <source>
        <dbReference type="ARBA" id="ARBA00004651"/>
    </source>
</evidence>
<keyword evidence="6 10" id="KW-1133">Transmembrane helix</keyword>
<evidence type="ECO:0000256" key="10">
    <source>
        <dbReference type="RuleBase" id="RU351113"/>
    </source>
</evidence>
<dbReference type="PANTHER" id="PTHR21137">
    <property type="entry name" value="ODORANT RECEPTOR"/>
    <property type="match status" value="1"/>
</dbReference>
<feature type="transmembrane region" description="Helical" evidence="10">
    <location>
        <begin position="267"/>
        <end position="289"/>
    </location>
</feature>
<evidence type="ECO:0000256" key="9">
    <source>
        <dbReference type="ARBA" id="ARBA00023224"/>
    </source>
</evidence>
<keyword evidence="9 10" id="KW-0807">Transducer</keyword>
<dbReference type="GO" id="GO:0007165">
    <property type="term" value="P:signal transduction"/>
    <property type="evidence" value="ECO:0007669"/>
    <property type="project" value="UniProtKB-KW"/>
</dbReference>
<keyword evidence="2" id="KW-1003">Cell membrane</keyword>
<dbReference type="InterPro" id="IPR004117">
    <property type="entry name" value="7tm6_olfct_rcpt"/>
</dbReference>
<comment type="subcellular location">
    <subcellularLocation>
        <location evidence="1 10">Cell membrane</location>
        <topology evidence="1 10">Multi-pass membrane protein</topology>
    </subcellularLocation>
</comment>
<evidence type="ECO:0000256" key="6">
    <source>
        <dbReference type="ARBA" id="ARBA00022989"/>
    </source>
</evidence>